<protein>
    <submittedName>
        <fullName evidence="1">Uncharacterized protein</fullName>
    </submittedName>
</protein>
<gene>
    <name evidence="1" type="ORF">EB796_016970</name>
</gene>
<sequence length="68" mass="7783">MCSRVGYSCLHKNKEWTTLTNEPVYSMTRATSIFGDSLQVQLDQQIADTITITFFFPELVLPSERLLP</sequence>
<evidence type="ECO:0000313" key="1">
    <source>
        <dbReference type="EMBL" id="KAF6024724.1"/>
    </source>
</evidence>
<proteinExistence type="predicted"/>
<accession>A0A7J7JGG2</accession>
<dbReference type="Proteomes" id="UP000593567">
    <property type="component" value="Unassembled WGS sequence"/>
</dbReference>
<evidence type="ECO:0000313" key="2">
    <source>
        <dbReference type="Proteomes" id="UP000593567"/>
    </source>
</evidence>
<dbReference type="EMBL" id="VXIV02002546">
    <property type="protein sequence ID" value="KAF6024724.1"/>
    <property type="molecule type" value="Genomic_DNA"/>
</dbReference>
<reference evidence="1" key="1">
    <citation type="submission" date="2020-06" db="EMBL/GenBank/DDBJ databases">
        <title>Draft genome of Bugula neritina, a colonial animal packing powerful symbionts and potential medicines.</title>
        <authorList>
            <person name="Rayko M."/>
        </authorList>
    </citation>
    <scope>NUCLEOTIDE SEQUENCE [LARGE SCALE GENOMIC DNA]</scope>
    <source>
        <strain evidence="1">Kwan_BN1</strain>
    </source>
</reference>
<name>A0A7J7JGG2_BUGNE</name>
<comment type="caution">
    <text evidence="1">The sequence shown here is derived from an EMBL/GenBank/DDBJ whole genome shotgun (WGS) entry which is preliminary data.</text>
</comment>
<dbReference type="AlphaFoldDB" id="A0A7J7JGG2"/>
<keyword evidence="2" id="KW-1185">Reference proteome</keyword>
<organism evidence="1 2">
    <name type="scientific">Bugula neritina</name>
    <name type="common">Brown bryozoan</name>
    <name type="synonym">Sertularia neritina</name>
    <dbReference type="NCBI Taxonomy" id="10212"/>
    <lineage>
        <taxon>Eukaryota</taxon>
        <taxon>Metazoa</taxon>
        <taxon>Spiralia</taxon>
        <taxon>Lophotrochozoa</taxon>
        <taxon>Bryozoa</taxon>
        <taxon>Gymnolaemata</taxon>
        <taxon>Cheilostomatida</taxon>
        <taxon>Flustrina</taxon>
        <taxon>Buguloidea</taxon>
        <taxon>Bugulidae</taxon>
        <taxon>Bugula</taxon>
    </lineage>
</organism>